<dbReference type="EMBL" id="JACHXW010000002">
    <property type="protein sequence ID" value="MBB3150559.1"/>
    <property type="molecule type" value="Genomic_DNA"/>
</dbReference>
<dbReference type="AlphaFoldDB" id="A0A7W5C5P2"/>
<dbReference type="Proteomes" id="UP000518605">
    <property type="component" value="Unassembled WGS sequence"/>
</dbReference>
<comment type="caution">
    <text evidence="1">The sequence shown here is derived from an EMBL/GenBank/DDBJ whole genome shotgun (WGS) entry which is preliminary data.</text>
</comment>
<name>A0A7W5C5P2_9BACL</name>
<evidence type="ECO:0000313" key="1">
    <source>
        <dbReference type="EMBL" id="MBB3150559.1"/>
    </source>
</evidence>
<evidence type="ECO:0000313" key="2">
    <source>
        <dbReference type="Proteomes" id="UP000518605"/>
    </source>
</evidence>
<gene>
    <name evidence="1" type="ORF">FHS16_000593</name>
</gene>
<sequence>MDGPLYSKKIINTITVNVDYFPTLLDWQRDILTILNYEASYRQ</sequence>
<organism evidence="1 2">
    <name type="scientific">Paenibacillus endophyticus</name>
    <dbReference type="NCBI Taxonomy" id="1294268"/>
    <lineage>
        <taxon>Bacteria</taxon>
        <taxon>Bacillati</taxon>
        <taxon>Bacillota</taxon>
        <taxon>Bacilli</taxon>
        <taxon>Bacillales</taxon>
        <taxon>Paenibacillaceae</taxon>
        <taxon>Paenibacillus</taxon>
    </lineage>
</organism>
<proteinExistence type="predicted"/>
<accession>A0A7W5C5P2</accession>
<keyword evidence="2" id="KW-1185">Reference proteome</keyword>
<reference evidence="1 2" key="1">
    <citation type="submission" date="2020-08" db="EMBL/GenBank/DDBJ databases">
        <title>Genomic Encyclopedia of Type Strains, Phase III (KMG-III): the genomes of soil and plant-associated and newly described type strains.</title>
        <authorList>
            <person name="Whitman W."/>
        </authorList>
    </citation>
    <scope>NUCLEOTIDE SEQUENCE [LARGE SCALE GENOMIC DNA]</scope>
    <source>
        <strain evidence="1 2">CECT 8234</strain>
    </source>
</reference>
<protein>
    <submittedName>
        <fullName evidence="1">Spore cortex formation protein SpoVR/YcgB (Stage V sporulation)</fullName>
    </submittedName>
</protein>